<keyword evidence="5" id="KW-0804">Transcription</keyword>
<dbReference type="GO" id="GO:0003700">
    <property type="term" value="F:DNA-binding transcription factor activity"/>
    <property type="evidence" value="ECO:0007669"/>
    <property type="project" value="InterPro"/>
</dbReference>
<comment type="subcellular location">
    <subcellularLocation>
        <location evidence="1">Nucleus</location>
    </subcellularLocation>
</comment>
<dbReference type="PANTHER" id="PTHR31190:SF181">
    <property type="entry name" value="OS02G0764700 PROTEIN"/>
    <property type="match status" value="1"/>
</dbReference>
<evidence type="ECO:0000313" key="9">
    <source>
        <dbReference type="EMBL" id="KAL0422631.1"/>
    </source>
</evidence>
<evidence type="ECO:0000256" key="4">
    <source>
        <dbReference type="ARBA" id="ARBA00023125"/>
    </source>
</evidence>
<evidence type="ECO:0000256" key="5">
    <source>
        <dbReference type="ARBA" id="ARBA00023163"/>
    </source>
</evidence>
<dbReference type="EMBL" id="JACGWN010000011">
    <property type="protein sequence ID" value="KAL0422631.1"/>
    <property type="molecule type" value="Genomic_DNA"/>
</dbReference>
<feature type="compositionally biased region" description="Polar residues" evidence="7">
    <location>
        <begin position="67"/>
        <end position="76"/>
    </location>
</feature>
<evidence type="ECO:0000256" key="7">
    <source>
        <dbReference type="SAM" id="MobiDB-lite"/>
    </source>
</evidence>
<dbReference type="PROSITE" id="PS51032">
    <property type="entry name" value="AP2_ERF"/>
    <property type="match status" value="1"/>
</dbReference>
<protein>
    <submittedName>
        <fullName evidence="9">Ethylene-responsive transcription factor</fullName>
    </submittedName>
</protein>
<feature type="region of interest" description="Disordered" evidence="7">
    <location>
        <begin position="54"/>
        <end position="87"/>
    </location>
</feature>
<keyword evidence="2" id="KW-0611">Plant defense</keyword>
<reference evidence="9" key="2">
    <citation type="journal article" date="2024" name="Plant">
        <title>Genomic evolution and insights into agronomic trait innovations of Sesamum species.</title>
        <authorList>
            <person name="Miao H."/>
            <person name="Wang L."/>
            <person name="Qu L."/>
            <person name="Liu H."/>
            <person name="Sun Y."/>
            <person name="Le M."/>
            <person name="Wang Q."/>
            <person name="Wei S."/>
            <person name="Zheng Y."/>
            <person name="Lin W."/>
            <person name="Duan Y."/>
            <person name="Cao H."/>
            <person name="Xiong S."/>
            <person name="Wang X."/>
            <person name="Wei L."/>
            <person name="Li C."/>
            <person name="Ma Q."/>
            <person name="Ju M."/>
            <person name="Zhao R."/>
            <person name="Li G."/>
            <person name="Mu C."/>
            <person name="Tian Q."/>
            <person name="Mei H."/>
            <person name="Zhang T."/>
            <person name="Gao T."/>
            <person name="Zhang H."/>
        </authorList>
    </citation>
    <scope>NUCLEOTIDE SEQUENCE</scope>
    <source>
        <strain evidence="9">KEN1</strain>
    </source>
</reference>
<proteinExistence type="predicted"/>
<dbReference type="GO" id="GO:0009873">
    <property type="term" value="P:ethylene-activated signaling pathway"/>
    <property type="evidence" value="ECO:0007669"/>
    <property type="project" value="InterPro"/>
</dbReference>
<dbReference type="InterPro" id="IPR044808">
    <property type="entry name" value="ERF_plant"/>
</dbReference>
<dbReference type="GO" id="GO:0006952">
    <property type="term" value="P:defense response"/>
    <property type="evidence" value="ECO:0007669"/>
    <property type="project" value="UniProtKB-KW"/>
</dbReference>
<evidence type="ECO:0000256" key="2">
    <source>
        <dbReference type="ARBA" id="ARBA00022821"/>
    </source>
</evidence>
<feature type="domain" description="AP2/ERF" evidence="8">
    <location>
        <begin position="183"/>
        <end position="240"/>
    </location>
</feature>
<dbReference type="InterPro" id="IPR016177">
    <property type="entry name" value="DNA-bd_dom_sf"/>
</dbReference>
<keyword evidence="3" id="KW-0805">Transcription regulation</keyword>
<dbReference type="GO" id="GO:0005634">
    <property type="term" value="C:nucleus"/>
    <property type="evidence" value="ECO:0007669"/>
    <property type="project" value="UniProtKB-SubCell"/>
</dbReference>
<dbReference type="GO" id="GO:0003677">
    <property type="term" value="F:DNA binding"/>
    <property type="evidence" value="ECO:0007669"/>
    <property type="project" value="UniProtKB-KW"/>
</dbReference>
<sequence>MTLSWQFACFFEHSSTSYKYAAHPLTCFRYRKSEEFRIPILVFLSKVSSSEEMQRSNKRIKQEDSNHSTINSSSMTAALPSPPPRLTSEQEASVMVAALKNVITGASSSENAAQDFQFSSHFARGGAAGDGFFPVSGDMETCRFCGIKGCLGCNFFDEEKKSSDKNVAASAAAAGGKKRKKKNYRGVRQRPWGKWAAEIRDPRKAARVWLGTFETAEEAARAYDRKAIEFRGPRAKLNFPFSDYTYSSPSAVVTTAASSSFQPQENVIELQKKKHQEKEGMLKVGSTTIDKNQKDIWDLTIGEDEIEQWMMMMDFNNGDSSDSANGGNVLS</sequence>
<dbReference type="CDD" id="cd00018">
    <property type="entry name" value="AP2"/>
    <property type="match status" value="1"/>
</dbReference>
<evidence type="ECO:0000256" key="1">
    <source>
        <dbReference type="ARBA" id="ARBA00004123"/>
    </source>
</evidence>
<dbReference type="PANTHER" id="PTHR31190">
    <property type="entry name" value="DNA-BINDING DOMAIN"/>
    <property type="match status" value="1"/>
</dbReference>
<dbReference type="FunFam" id="3.30.730.10:FF:000001">
    <property type="entry name" value="Ethylene-responsive transcription factor 2"/>
    <property type="match status" value="1"/>
</dbReference>
<evidence type="ECO:0000256" key="3">
    <source>
        <dbReference type="ARBA" id="ARBA00023015"/>
    </source>
</evidence>
<dbReference type="SMART" id="SM00380">
    <property type="entry name" value="AP2"/>
    <property type="match status" value="1"/>
</dbReference>
<dbReference type="InterPro" id="IPR001471">
    <property type="entry name" value="AP2/ERF_dom"/>
</dbReference>
<dbReference type="PRINTS" id="PR00367">
    <property type="entry name" value="ETHRSPELEMNT"/>
</dbReference>
<dbReference type="Gene3D" id="3.30.730.10">
    <property type="entry name" value="AP2/ERF domain"/>
    <property type="match status" value="1"/>
</dbReference>
<dbReference type="SUPFAM" id="SSF54171">
    <property type="entry name" value="DNA-binding domain"/>
    <property type="match status" value="1"/>
</dbReference>
<evidence type="ECO:0000256" key="6">
    <source>
        <dbReference type="ARBA" id="ARBA00023242"/>
    </source>
</evidence>
<comment type="caution">
    <text evidence="9">The sequence shown here is derived from an EMBL/GenBank/DDBJ whole genome shotgun (WGS) entry which is preliminary data.</text>
</comment>
<dbReference type="Pfam" id="PF00847">
    <property type="entry name" value="AP2"/>
    <property type="match status" value="1"/>
</dbReference>
<keyword evidence="6" id="KW-0539">Nucleus</keyword>
<evidence type="ECO:0000259" key="8">
    <source>
        <dbReference type="PROSITE" id="PS51032"/>
    </source>
</evidence>
<dbReference type="InterPro" id="IPR036955">
    <property type="entry name" value="AP2/ERF_dom_sf"/>
</dbReference>
<dbReference type="AlphaFoldDB" id="A0AAW2UZY6"/>
<gene>
    <name evidence="9" type="ORF">Slati_3286000</name>
</gene>
<accession>A0AAW2UZY6</accession>
<reference evidence="9" key="1">
    <citation type="submission" date="2020-06" db="EMBL/GenBank/DDBJ databases">
        <authorList>
            <person name="Li T."/>
            <person name="Hu X."/>
            <person name="Zhang T."/>
            <person name="Song X."/>
            <person name="Zhang H."/>
            <person name="Dai N."/>
            <person name="Sheng W."/>
            <person name="Hou X."/>
            <person name="Wei L."/>
        </authorList>
    </citation>
    <scope>NUCLEOTIDE SEQUENCE</scope>
    <source>
        <strain evidence="9">KEN1</strain>
        <tissue evidence="9">Leaf</tissue>
    </source>
</reference>
<name>A0AAW2UZY6_9LAMI</name>
<feature type="compositionally biased region" description="Basic and acidic residues" evidence="7">
    <location>
        <begin position="54"/>
        <end position="66"/>
    </location>
</feature>
<organism evidence="9">
    <name type="scientific">Sesamum latifolium</name>
    <dbReference type="NCBI Taxonomy" id="2727402"/>
    <lineage>
        <taxon>Eukaryota</taxon>
        <taxon>Viridiplantae</taxon>
        <taxon>Streptophyta</taxon>
        <taxon>Embryophyta</taxon>
        <taxon>Tracheophyta</taxon>
        <taxon>Spermatophyta</taxon>
        <taxon>Magnoliopsida</taxon>
        <taxon>eudicotyledons</taxon>
        <taxon>Gunneridae</taxon>
        <taxon>Pentapetalae</taxon>
        <taxon>asterids</taxon>
        <taxon>lamiids</taxon>
        <taxon>Lamiales</taxon>
        <taxon>Pedaliaceae</taxon>
        <taxon>Sesamum</taxon>
    </lineage>
</organism>
<keyword evidence="4" id="KW-0238">DNA-binding</keyword>